<dbReference type="AlphaFoldDB" id="M2Q0Q9"/>
<name>M2Q0Q9_CERS8</name>
<accession>M2Q0Q9</accession>
<feature type="region of interest" description="Disordered" evidence="1">
    <location>
        <begin position="1"/>
        <end position="82"/>
    </location>
</feature>
<evidence type="ECO:0000313" key="2">
    <source>
        <dbReference type="EMBL" id="EMD30413.1"/>
    </source>
</evidence>
<gene>
    <name evidence="2" type="ORF">CERSUDRAFT_89763</name>
</gene>
<evidence type="ECO:0000313" key="3">
    <source>
        <dbReference type="Proteomes" id="UP000016930"/>
    </source>
</evidence>
<protein>
    <submittedName>
        <fullName evidence="2">Uncharacterized protein</fullName>
    </submittedName>
</protein>
<organism evidence="2 3">
    <name type="scientific">Ceriporiopsis subvermispora (strain B)</name>
    <name type="common">White-rot fungus</name>
    <name type="synonym">Gelatoporia subvermispora</name>
    <dbReference type="NCBI Taxonomy" id="914234"/>
    <lineage>
        <taxon>Eukaryota</taxon>
        <taxon>Fungi</taxon>
        <taxon>Dikarya</taxon>
        <taxon>Basidiomycota</taxon>
        <taxon>Agaricomycotina</taxon>
        <taxon>Agaricomycetes</taxon>
        <taxon>Polyporales</taxon>
        <taxon>Gelatoporiaceae</taxon>
        <taxon>Gelatoporia</taxon>
    </lineage>
</organism>
<evidence type="ECO:0000256" key="1">
    <source>
        <dbReference type="SAM" id="MobiDB-lite"/>
    </source>
</evidence>
<sequence>FLSSLASFCSVSVSAPSLPGPRRHRPDDNTAPLDAHTEDPTTRRDGDATQQPADGGSGRAGSGHARPWGGGRWIRHGQADGRRDGVRVLRCAHGESPPLIHAF</sequence>
<feature type="compositionally biased region" description="Low complexity" evidence="1">
    <location>
        <begin position="1"/>
        <end position="15"/>
    </location>
</feature>
<dbReference type="Proteomes" id="UP000016930">
    <property type="component" value="Unassembled WGS sequence"/>
</dbReference>
<keyword evidence="3" id="KW-1185">Reference proteome</keyword>
<dbReference type="EMBL" id="KB446181">
    <property type="protein sequence ID" value="EMD30413.1"/>
    <property type="molecule type" value="Genomic_DNA"/>
</dbReference>
<dbReference type="HOGENOM" id="CLU_2270072_0_0_1"/>
<feature type="compositionally biased region" description="Basic and acidic residues" evidence="1">
    <location>
        <begin position="35"/>
        <end position="47"/>
    </location>
</feature>
<proteinExistence type="predicted"/>
<feature type="non-terminal residue" evidence="2">
    <location>
        <position position="1"/>
    </location>
</feature>
<reference evidence="2 3" key="1">
    <citation type="journal article" date="2012" name="Proc. Natl. Acad. Sci. U.S.A.">
        <title>Comparative genomics of Ceriporiopsis subvermispora and Phanerochaete chrysosporium provide insight into selective ligninolysis.</title>
        <authorList>
            <person name="Fernandez-Fueyo E."/>
            <person name="Ruiz-Duenas F.J."/>
            <person name="Ferreira P."/>
            <person name="Floudas D."/>
            <person name="Hibbett D.S."/>
            <person name="Canessa P."/>
            <person name="Larrondo L.F."/>
            <person name="James T.Y."/>
            <person name="Seelenfreund D."/>
            <person name="Lobos S."/>
            <person name="Polanco R."/>
            <person name="Tello M."/>
            <person name="Honda Y."/>
            <person name="Watanabe T."/>
            <person name="Watanabe T."/>
            <person name="Ryu J.S."/>
            <person name="Kubicek C.P."/>
            <person name="Schmoll M."/>
            <person name="Gaskell J."/>
            <person name="Hammel K.E."/>
            <person name="St John F.J."/>
            <person name="Vanden Wymelenberg A."/>
            <person name="Sabat G."/>
            <person name="Splinter BonDurant S."/>
            <person name="Syed K."/>
            <person name="Yadav J.S."/>
            <person name="Doddapaneni H."/>
            <person name="Subramanian V."/>
            <person name="Lavin J.L."/>
            <person name="Oguiza J.A."/>
            <person name="Perez G."/>
            <person name="Pisabarro A.G."/>
            <person name="Ramirez L."/>
            <person name="Santoyo F."/>
            <person name="Master E."/>
            <person name="Coutinho P.M."/>
            <person name="Henrissat B."/>
            <person name="Lombard V."/>
            <person name="Magnuson J.K."/>
            <person name="Kuees U."/>
            <person name="Hori C."/>
            <person name="Igarashi K."/>
            <person name="Samejima M."/>
            <person name="Held B.W."/>
            <person name="Barry K.W."/>
            <person name="LaButti K.M."/>
            <person name="Lapidus A."/>
            <person name="Lindquist E.A."/>
            <person name="Lucas S.M."/>
            <person name="Riley R."/>
            <person name="Salamov A.A."/>
            <person name="Hoffmeister D."/>
            <person name="Schwenk D."/>
            <person name="Hadar Y."/>
            <person name="Yarden O."/>
            <person name="de Vries R.P."/>
            <person name="Wiebenga A."/>
            <person name="Stenlid J."/>
            <person name="Eastwood D."/>
            <person name="Grigoriev I.V."/>
            <person name="Berka R.M."/>
            <person name="Blanchette R.A."/>
            <person name="Kersten P."/>
            <person name="Martinez A.T."/>
            <person name="Vicuna R."/>
            <person name="Cullen D."/>
        </authorList>
    </citation>
    <scope>NUCLEOTIDE SEQUENCE [LARGE SCALE GENOMIC DNA]</scope>
    <source>
        <strain evidence="2 3">B</strain>
    </source>
</reference>